<organism evidence="4 5">
    <name type="scientific">Moelleriella libera RCEF 2490</name>
    <dbReference type="NCBI Taxonomy" id="1081109"/>
    <lineage>
        <taxon>Eukaryota</taxon>
        <taxon>Fungi</taxon>
        <taxon>Dikarya</taxon>
        <taxon>Ascomycota</taxon>
        <taxon>Pezizomycotina</taxon>
        <taxon>Sordariomycetes</taxon>
        <taxon>Hypocreomycetidae</taxon>
        <taxon>Hypocreales</taxon>
        <taxon>Clavicipitaceae</taxon>
        <taxon>Moelleriella</taxon>
    </lineage>
</organism>
<dbReference type="OrthoDB" id="541052at2759"/>
<evidence type="ECO:0000256" key="2">
    <source>
        <dbReference type="SAM" id="Phobius"/>
    </source>
</evidence>
<feature type="transmembrane region" description="Helical" evidence="2">
    <location>
        <begin position="33"/>
        <end position="53"/>
    </location>
</feature>
<evidence type="ECO:0000313" key="4">
    <source>
        <dbReference type="EMBL" id="KZZ90784.1"/>
    </source>
</evidence>
<dbReference type="EMBL" id="AZGY01000020">
    <property type="protein sequence ID" value="KZZ90784.1"/>
    <property type="molecule type" value="Genomic_DNA"/>
</dbReference>
<proteinExistence type="predicted"/>
<feature type="transmembrane region" description="Helical" evidence="2">
    <location>
        <begin position="121"/>
        <end position="139"/>
    </location>
</feature>
<dbReference type="InterPro" id="IPR051091">
    <property type="entry name" value="O-Glucosyltr/Glycosyltrsf_90"/>
</dbReference>
<dbReference type="PANTHER" id="PTHR12203">
    <property type="entry name" value="KDEL LYS-ASP-GLU-LEU CONTAINING - RELATED"/>
    <property type="match status" value="1"/>
</dbReference>
<dbReference type="PANTHER" id="PTHR12203:SF35">
    <property type="entry name" value="PROTEIN O-GLUCOSYLTRANSFERASE 1"/>
    <property type="match status" value="1"/>
</dbReference>
<feature type="region of interest" description="Disordered" evidence="1">
    <location>
        <begin position="301"/>
        <end position="344"/>
    </location>
</feature>
<keyword evidence="5" id="KW-1185">Reference proteome</keyword>
<accession>A0A167Y2H3</accession>
<name>A0A167Y2H3_9HYPO</name>
<comment type="caution">
    <text evidence="4">The sequence shown here is derived from an EMBL/GenBank/DDBJ whole genome shotgun (WGS) entry which is preliminary data.</text>
</comment>
<evidence type="ECO:0000256" key="3">
    <source>
        <dbReference type="SAM" id="SignalP"/>
    </source>
</evidence>
<protein>
    <submittedName>
        <fullName evidence="4">Capsular associated protein</fullName>
    </submittedName>
</protein>
<evidence type="ECO:0000313" key="5">
    <source>
        <dbReference type="Proteomes" id="UP000078544"/>
    </source>
</evidence>
<feature type="compositionally biased region" description="Basic residues" evidence="1">
    <location>
        <begin position="301"/>
        <end position="320"/>
    </location>
</feature>
<keyword evidence="2" id="KW-0812">Transmembrane</keyword>
<dbReference type="AlphaFoldDB" id="A0A167Y2H3"/>
<evidence type="ECO:0000256" key="1">
    <source>
        <dbReference type="SAM" id="MobiDB-lite"/>
    </source>
</evidence>
<feature type="chain" id="PRO_5007894576" evidence="3">
    <location>
        <begin position="18"/>
        <end position="716"/>
    </location>
</feature>
<keyword evidence="2" id="KW-1133">Transmembrane helix</keyword>
<dbReference type="Proteomes" id="UP000078544">
    <property type="component" value="Unassembled WGS sequence"/>
</dbReference>
<feature type="signal peptide" evidence="3">
    <location>
        <begin position="1"/>
        <end position="17"/>
    </location>
</feature>
<feature type="transmembrane region" description="Helical" evidence="2">
    <location>
        <begin position="90"/>
        <end position="109"/>
    </location>
</feature>
<dbReference type="STRING" id="1081109.A0A167Y2H3"/>
<gene>
    <name evidence="4" type="ORF">AAL_07010</name>
</gene>
<keyword evidence="2" id="KW-0472">Membrane</keyword>
<keyword evidence="3" id="KW-0732">Signal</keyword>
<reference evidence="4 5" key="1">
    <citation type="journal article" date="2016" name="Genome Biol. Evol.">
        <title>Divergent and convergent evolution of fungal pathogenicity.</title>
        <authorList>
            <person name="Shang Y."/>
            <person name="Xiao G."/>
            <person name="Zheng P."/>
            <person name="Cen K."/>
            <person name="Zhan S."/>
            <person name="Wang C."/>
        </authorList>
    </citation>
    <scope>NUCLEOTIDE SEQUENCE [LARGE SCALE GENOMIC DNA]</scope>
    <source>
        <strain evidence="4 5">RCEF 2490</strain>
    </source>
</reference>
<sequence length="716" mass="81521">MSSTSIAAVWLISSALADPGDRILVLNKFNFLDGLVDSLALFLLSVTSSVWVWRDSPITPVIMVTSLMGISQAIRNILSLGDWLHLSRLSSLLPLWFSSLGLGLFVYAHELRCIFCVGRPFIILSIFLLLAWGTTFTFLRPPNGFDHRHPVNDLIYEARVIHDRWMIKATTSDSLDTAVTVYRERHEGRKPPPNFDVWYEIARKSAVVDEFPQIDRDLSVFWTLTPAALRKQAELATSYPGVGSITLKNGEVTLSGLADEDNNTNVIETLDRIRKFSRFLPDMTLPINMAQIPRVIPSWAHKQRHGQASLHHRAKTRPRRPVAQSPHTDHNLRARSGDGGRNENWNRQRAAHLQQTYLDACPPDSLARLSSHWEIGSFCSVCAEPHSLGQFTSDWMTSLNTCNQPDLGYLHSFFTRSPSLPPIKEVMPLFGSFKTTGFLDILLPVLPPQQTQLSDELPFHERKESLFWRSAIGMDASKEQTIRTSQKMRLLRLIKNPSAHDKIAVVLPMTGSDHFKTQLAPAREVNRDLSFDVGVENSSACVSPNCNFVRNTWGIEEWQDPHQYRYVLLTDEDDGPPTNFLATLRSRSLPLLSTIFQTWYSDRLTPWLHFVPIDIRFHALHTSLLYFTGTASRAKMNGINSYVQGRPQDAEWIAQQGQRWASRALGSIDIEVYLFRLLLEWGRLIDDRRDEIGFWKDNTNQYQNDGWSQQPDHSIS</sequence>
<feature type="compositionally biased region" description="Basic and acidic residues" evidence="1">
    <location>
        <begin position="327"/>
        <end position="344"/>
    </location>
</feature>